<dbReference type="RefSeq" id="WP_354447119.1">
    <property type="nucleotide sequence ID" value="NZ_JBEPSH010000008.1"/>
</dbReference>
<protein>
    <submittedName>
        <fullName evidence="6">Acyl-CoA reductase-like NAD-dependent aldehyde dehydrogenase</fullName>
    </submittedName>
</protein>
<dbReference type="InterPro" id="IPR016163">
    <property type="entry name" value="Ald_DH_C"/>
</dbReference>
<evidence type="ECO:0000256" key="1">
    <source>
        <dbReference type="ARBA" id="ARBA00023002"/>
    </source>
</evidence>
<feature type="compositionally biased region" description="Basic and acidic residues" evidence="4">
    <location>
        <begin position="28"/>
        <end position="37"/>
    </location>
</feature>
<gene>
    <name evidence="6" type="ORF">ABIE13_004355</name>
</gene>
<sequence length="503" mass="54075">MTHSLQADVSVLTLSDLTTYQTAWIDGRPQERSERSMPHFNPADASNAGETWITDQTSVDKAMKSARICFDTVWGRMPGAERKRLLMAYADLLDSRVPQLSQLETLEIGRPISDAKAINATAGPLIRSYANMIDRAQGDLFDSEERRLGVVWRRPRGVVAAITPWNVPVMNVLCRVAPALAAGNTIVVKPSENCPRTALYLARLACEAGLPAGLFNVVLGPGAETGNALASHADVNLVAFTGSTSTGMAIARAAAERSLKPVLLECGGKSPQVVLEDAFDDPRMWQAVFFSAFWNTSQWCVAKTRLLVPRGMEQRAIDGLQKAAAEWRIGDPGDALTRLGPLASASQKSRVEAYFAAAREQGEVVDLGCVRGSANERGYYAFPSLACGLPRASKVTQEEVFGPLMTIEAFDDLDDAIALANGTVYGLSASIWTHRSDLAFKLARSIDAGGISVYSSADAAKQTGPTLGTGRYFEPRKQSGYGVDGGLPGFLTYSTPQAVAFFN</sequence>
<evidence type="ECO:0000313" key="6">
    <source>
        <dbReference type="EMBL" id="MET4579232.1"/>
    </source>
</evidence>
<dbReference type="InterPro" id="IPR016162">
    <property type="entry name" value="Ald_DH_N"/>
</dbReference>
<dbReference type="Proteomes" id="UP001549320">
    <property type="component" value="Unassembled WGS sequence"/>
</dbReference>
<dbReference type="Gene3D" id="3.40.605.10">
    <property type="entry name" value="Aldehyde Dehydrogenase, Chain A, domain 1"/>
    <property type="match status" value="1"/>
</dbReference>
<dbReference type="InterPro" id="IPR016161">
    <property type="entry name" value="Ald_DH/histidinol_DH"/>
</dbReference>
<evidence type="ECO:0000259" key="5">
    <source>
        <dbReference type="Pfam" id="PF00171"/>
    </source>
</evidence>
<evidence type="ECO:0000313" key="7">
    <source>
        <dbReference type="Proteomes" id="UP001549320"/>
    </source>
</evidence>
<dbReference type="InterPro" id="IPR015590">
    <property type="entry name" value="Aldehyde_DH_dom"/>
</dbReference>
<organism evidence="6 7">
    <name type="scientific">Ottowia thiooxydans</name>
    <dbReference type="NCBI Taxonomy" id="219182"/>
    <lineage>
        <taxon>Bacteria</taxon>
        <taxon>Pseudomonadati</taxon>
        <taxon>Pseudomonadota</taxon>
        <taxon>Betaproteobacteria</taxon>
        <taxon>Burkholderiales</taxon>
        <taxon>Comamonadaceae</taxon>
        <taxon>Ottowia</taxon>
    </lineage>
</organism>
<feature type="active site" evidence="2">
    <location>
        <position position="265"/>
    </location>
</feature>
<keyword evidence="1 3" id="KW-0560">Oxidoreductase</keyword>
<evidence type="ECO:0000256" key="2">
    <source>
        <dbReference type="PROSITE-ProRule" id="PRU10007"/>
    </source>
</evidence>
<feature type="domain" description="Aldehyde dehydrogenase" evidence="5">
    <location>
        <begin position="33"/>
        <end position="498"/>
    </location>
</feature>
<dbReference type="InterPro" id="IPR029510">
    <property type="entry name" value="Ald_DH_CS_GLU"/>
</dbReference>
<accession>A0ABV2QE75</accession>
<proteinExistence type="inferred from homology"/>
<comment type="similarity">
    <text evidence="3">Belongs to the aldehyde dehydrogenase family.</text>
</comment>
<dbReference type="SUPFAM" id="SSF53720">
    <property type="entry name" value="ALDH-like"/>
    <property type="match status" value="1"/>
</dbReference>
<dbReference type="PROSITE" id="PS00687">
    <property type="entry name" value="ALDEHYDE_DEHYDR_GLU"/>
    <property type="match status" value="1"/>
</dbReference>
<feature type="region of interest" description="Disordered" evidence="4">
    <location>
        <begin position="28"/>
        <end position="48"/>
    </location>
</feature>
<dbReference type="EMBL" id="JBEPSH010000008">
    <property type="protein sequence ID" value="MET4579232.1"/>
    <property type="molecule type" value="Genomic_DNA"/>
</dbReference>
<reference evidence="6 7" key="1">
    <citation type="submission" date="2024-06" db="EMBL/GenBank/DDBJ databases">
        <title>Sorghum-associated microbial communities from plants grown in Nebraska, USA.</title>
        <authorList>
            <person name="Schachtman D."/>
        </authorList>
    </citation>
    <scope>NUCLEOTIDE SEQUENCE [LARGE SCALE GENOMIC DNA]</scope>
    <source>
        <strain evidence="6 7">2709</strain>
    </source>
</reference>
<evidence type="ECO:0000256" key="3">
    <source>
        <dbReference type="RuleBase" id="RU003345"/>
    </source>
</evidence>
<keyword evidence="7" id="KW-1185">Reference proteome</keyword>
<dbReference type="Gene3D" id="3.40.309.10">
    <property type="entry name" value="Aldehyde Dehydrogenase, Chain A, domain 2"/>
    <property type="match status" value="1"/>
</dbReference>
<evidence type="ECO:0000256" key="4">
    <source>
        <dbReference type="SAM" id="MobiDB-lite"/>
    </source>
</evidence>
<comment type="caution">
    <text evidence="6">The sequence shown here is derived from an EMBL/GenBank/DDBJ whole genome shotgun (WGS) entry which is preliminary data.</text>
</comment>
<dbReference type="Pfam" id="PF00171">
    <property type="entry name" value="Aldedh"/>
    <property type="match status" value="1"/>
</dbReference>
<dbReference type="PANTHER" id="PTHR11699">
    <property type="entry name" value="ALDEHYDE DEHYDROGENASE-RELATED"/>
    <property type="match status" value="1"/>
</dbReference>
<name>A0ABV2QE75_9BURK</name>